<reference evidence="1" key="1">
    <citation type="submission" date="2020-11" db="EMBL/GenBank/DDBJ databases">
        <authorList>
            <person name="Tran Van P."/>
        </authorList>
    </citation>
    <scope>NUCLEOTIDE SEQUENCE</scope>
</reference>
<dbReference type="Gene3D" id="3.50.50.60">
    <property type="entry name" value="FAD/NAD(P)-binding domain"/>
    <property type="match status" value="1"/>
</dbReference>
<dbReference type="Gene3D" id="3.30.9.10">
    <property type="entry name" value="D-Amino Acid Oxidase, subunit A, domain 2"/>
    <property type="match status" value="1"/>
</dbReference>
<evidence type="ECO:0000313" key="2">
    <source>
        <dbReference type="Proteomes" id="UP000728032"/>
    </source>
</evidence>
<proteinExistence type="predicted"/>
<name>A0A7R9MU76_9ACAR</name>
<dbReference type="OrthoDB" id="429143at2759"/>
<evidence type="ECO:0000313" key="1">
    <source>
        <dbReference type="EMBL" id="CAD7666138.1"/>
    </source>
</evidence>
<accession>A0A7R9MU76</accession>
<dbReference type="AlphaFoldDB" id="A0A7R9MU76"/>
<gene>
    <name evidence="1" type="ORF">ONB1V03_LOCUS22680</name>
</gene>
<dbReference type="Proteomes" id="UP000728032">
    <property type="component" value="Unassembled WGS sequence"/>
</dbReference>
<protein>
    <submittedName>
        <fullName evidence="1">Uncharacterized protein</fullName>
    </submittedName>
</protein>
<organism evidence="1">
    <name type="scientific">Oppiella nova</name>
    <dbReference type="NCBI Taxonomy" id="334625"/>
    <lineage>
        <taxon>Eukaryota</taxon>
        <taxon>Metazoa</taxon>
        <taxon>Ecdysozoa</taxon>
        <taxon>Arthropoda</taxon>
        <taxon>Chelicerata</taxon>
        <taxon>Arachnida</taxon>
        <taxon>Acari</taxon>
        <taxon>Acariformes</taxon>
        <taxon>Sarcoptiformes</taxon>
        <taxon>Oribatida</taxon>
        <taxon>Brachypylina</taxon>
        <taxon>Oppioidea</taxon>
        <taxon>Oppiidae</taxon>
        <taxon>Oppiella</taxon>
    </lineage>
</organism>
<dbReference type="InterPro" id="IPR036188">
    <property type="entry name" value="FAD/NAD-bd_sf"/>
</dbReference>
<sequence length="172" mass="19691">MAAKNGIKFMDNLLLNKININNNKVSNVELIDCHTNRIVKRIDCQYFVNSANNYLTRLIAKRCPTRVRIPTLCVYNQLMVTKPFDGLVDSSGSDSIVPIIHDFDQKFTVYQTSDRSLCLTVLSENDRNGGLNTELPEIHENWDDFYRILKPILERIPALSAAKLHKLVARLE</sequence>
<keyword evidence="2" id="KW-1185">Reference proteome</keyword>
<dbReference type="EMBL" id="OC967104">
    <property type="protein sequence ID" value="CAD7666138.1"/>
    <property type="molecule type" value="Genomic_DNA"/>
</dbReference>
<feature type="non-terminal residue" evidence="1">
    <location>
        <position position="172"/>
    </location>
</feature>
<dbReference type="EMBL" id="CAJPVJ010052279">
    <property type="protein sequence ID" value="CAG2183259.1"/>
    <property type="molecule type" value="Genomic_DNA"/>
</dbReference>